<protein>
    <submittedName>
        <fullName evidence="3">M6 family metalloprotease domain-containing protein</fullName>
    </submittedName>
</protein>
<dbReference type="EMBL" id="CP041345">
    <property type="protein sequence ID" value="QKG79257.1"/>
    <property type="molecule type" value="Genomic_DNA"/>
</dbReference>
<keyword evidence="3" id="KW-0378">Hydrolase</keyword>
<dbReference type="NCBIfam" id="TIGR04183">
    <property type="entry name" value="Por_Secre_tail"/>
    <property type="match status" value="1"/>
</dbReference>
<gene>
    <name evidence="3" type="ORF">FHG85_02920</name>
</gene>
<dbReference type="Pfam" id="PF18962">
    <property type="entry name" value="Por_Secre_tail"/>
    <property type="match status" value="1"/>
</dbReference>
<reference evidence="3 4" key="1">
    <citation type="submission" date="2019-07" db="EMBL/GenBank/DDBJ databases">
        <title>Thalassofilum flectens gen. nov., sp. nov., a novel moderate thermophilic anaerobe from a shallow sea hot spring in Kunashir Island (Russia), representing a new family in the order Bacteroidales, and proposal of Thalassofilacea fam. nov.</title>
        <authorList>
            <person name="Kochetkova T.V."/>
            <person name="Podosokorskaya O.A."/>
            <person name="Novikov A."/>
            <person name="Elcheninov A.G."/>
            <person name="Toshchakov S.V."/>
            <person name="Kublanov I.V."/>
        </authorList>
    </citation>
    <scope>NUCLEOTIDE SEQUENCE [LARGE SCALE GENOMIC DNA]</scope>
    <source>
        <strain evidence="3 4">38-H</strain>
    </source>
</reference>
<dbReference type="Pfam" id="PF05547">
    <property type="entry name" value="Peptidase_M6"/>
    <property type="match status" value="1"/>
</dbReference>
<feature type="domain" description="Secretion system C-terminal sorting" evidence="2">
    <location>
        <begin position="719"/>
        <end position="788"/>
    </location>
</feature>
<evidence type="ECO:0000259" key="2">
    <source>
        <dbReference type="Pfam" id="PF18962"/>
    </source>
</evidence>
<dbReference type="InterPro" id="IPR026444">
    <property type="entry name" value="Secre_tail"/>
</dbReference>
<feature type="domain" description="Peptidase M6-like" evidence="1">
    <location>
        <begin position="171"/>
        <end position="369"/>
    </location>
</feature>
<dbReference type="Proteomes" id="UP000500961">
    <property type="component" value="Chromosome"/>
</dbReference>
<evidence type="ECO:0000313" key="4">
    <source>
        <dbReference type="Proteomes" id="UP000500961"/>
    </source>
</evidence>
<proteinExistence type="predicted"/>
<keyword evidence="4" id="KW-1185">Reference proteome</keyword>
<evidence type="ECO:0000259" key="1">
    <source>
        <dbReference type="Pfam" id="PF05547"/>
    </source>
</evidence>
<dbReference type="PANTHER" id="PTHR41775">
    <property type="entry name" value="SECRETED PROTEIN-RELATED"/>
    <property type="match status" value="1"/>
</dbReference>
<dbReference type="GO" id="GO:0006508">
    <property type="term" value="P:proteolysis"/>
    <property type="evidence" value="ECO:0007669"/>
    <property type="project" value="UniProtKB-KW"/>
</dbReference>
<dbReference type="InterPro" id="IPR008757">
    <property type="entry name" value="Peptidase_M6-like_domain"/>
</dbReference>
<dbReference type="GO" id="GO:0008237">
    <property type="term" value="F:metallopeptidase activity"/>
    <property type="evidence" value="ECO:0007669"/>
    <property type="project" value="UniProtKB-KW"/>
</dbReference>
<dbReference type="AlphaFoldDB" id="A0A7D3XF69"/>
<dbReference type="PANTHER" id="PTHR41775:SF1">
    <property type="entry name" value="PEPTIDASE M6-LIKE DOMAIN-CONTAINING PROTEIN"/>
    <property type="match status" value="1"/>
</dbReference>
<keyword evidence="3" id="KW-0482">Metalloprotease</keyword>
<accession>A0A7D3XF69</accession>
<organism evidence="3 4">
    <name type="scientific">Tenuifilum thalassicum</name>
    <dbReference type="NCBI Taxonomy" id="2590900"/>
    <lineage>
        <taxon>Bacteria</taxon>
        <taxon>Pseudomonadati</taxon>
        <taxon>Bacteroidota</taxon>
        <taxon>Bacteroidia</taxon>
        <taxon>Bacteroidales</taxon>
        <taxon>Tenuifilaceae</taxon>
        <taxon>Tenuifilum</taxon>
    </lineage>
</organism>
<sequence>MKMKRLLKQAIYTLLIGIIPLVSNGVPKKFVPTVIHQPDGTKIECYASGDEFHNWLHDANGYTIIQHPQTGYYVYAQKIDGRLVPSDLIVGKDKPSASKGIEPYLNISRKEYLAKRKRFQVNNHYQLLNPAKGQKNGIAPLNSKAQTVMNNIVVFIQFADDNITDEPLSFYENIYNGAVSSVNDYYSSVSYDKFTVSSSFYPTPSNNLIVWFTDTHNRNYYRPYNATTNTEGYDPDMDDYTNEASKTYREHTLLKTAIDSIAKYVPSDLNIDINNDGYIDVVSFILAGENDGWNDLLWPHQWSLWSKKAYINGKQVGDYTLQLQYFGNNRIDLGTLCHEMFHAVGAPDLYHYDDNLNRSTVGVWDIMEGTRDEPQNMGAYMKYLYGGWIDEIPEITQTGTYTLNPLSTSATGNVYKIPSPNSYTEYFVVEYRKREAYDASLPGDGMLVYRINSVLEGKGNADGPPDEVYLYRPGGTLVVNGSINDATFNASYNRTQINDQTDPKSFLSNGTDGGLNISNVSAASSTISFNATIDFDPWVVLKNDNGYGTAIGNGSTTLTAATRFTTDDLTNVVGKYINKIDFYIKSDNGTRLTSNEIVKVWEGGTFGDPGTLIYEKNVSNEVKLDQWTSHQLDSSITIKPNKEYWVGYSATASSGYPFATDRGPYVAGKGGWILEGSQWNQLSDYNLNYNFLIRAIVNGEKIATGIDTSPSDNVNISAYPNPVTSETNVTISGLEQVGMVNVSIYNMLGQQIKEIVNSPVVQGQNTIKLDLADLSKGVYIVKVDLHNGGNTTILASKKIKITKF</sequence>
<name>A0A7D3XF69_9BACT</name>
<dbReference type="KEGG" id="ttz:FHG85_02920"/>
<dbReference type="NCBIfam" id="TIGR03296">
    <property type="entry name" value="M6dom_TIGR03296"/>
    <property type="match status" value="1"/>
</dbReference>
<keyword evidence="3" id="KW-0645">Protease</keyword>
<evidence type="ECO:0000313" key="3">
    <source>
        <dbReference type="EMBL" id="QKG79257.1"/>
    </source>
</evidence>